<keyword evidence="13" id="KW-1185">Reference proteome</keyword>
<evidence type="ECO:0000256" key="9">
    <source>
        <dbReference type="PIRNR" id="PIRNR006171"/>
    </source>
</evidence>
<dbReference type="PANTHER" id="PTHR45526">
    <property type="entry name" value="TRANSCRIPTIONAL REGULATORY PROTEIN DPIA"/>
    <property type="match status" value="1"/>
</dbReference>
<dbReference type="RefSeq" id="WP_045165204.1">
    <property type="nucleotide sequence ID" value="NZ_CP113864.1"/>
</dbReference>
<keyword evidence="3 10" id="KW-0597">Phosphoprotein</keyword>
<keyword evidence="8 9" id="KW-0804">Transcription</keyword>
<dbReference type="EMBL" id="CP113864">
    <property type="protein sequence ID" value="WAM32196.1"/>
    <property type="molecule type" value="Genomic_DNA"/>
</dbReference>
<comment type="subcellular location">
    <subcellularLocation>
        <location evidence="1 9">Cytoplasm</location>
    </subcellularLocation>
</comment>
<evidence type="ECO:0000256" key="3">
    <source>
        <dbReference type="ARBA" id="ARBA00022553"/>
    </source>
</evidence>
<evidence type="ECO:0000313" key="13">
    <source>
        <dbReference type="Proteomes" id="UP001164745"/>
    </source>
</evidence>
<keyword evidence="2 9" id="KW-0963">Cytoplasm</keyword>
<keyword evidence="7 9" id="KW-0010">Activator</keyword>
<accession>A0ABY7BKV1</accession>
<dbReference type="Gene3D" id="1.10.10.10">
    <property type="entry name" value="Winged helix-like DNA-binding domain superfamily/Winged helix DNA-binding domain"/>
    <property type="match status" value="1"/>
</dbReference>
<evidence type="ECO:0000256" key="4">
    <source>
        <dbReference type="ARBA" id="ARBA00023012"/>
    </source>
</evidence>
<evidence type="ECO:0000256" key="2">
    <source>
        <dbReference type="ARBA" id="ARBA00022490"/>
    </source>
</evidence>
<evidence type="ECO:0000256" key="1">
    <source>
        <dbReference type="ARBA" id="ARBA00004496"/>
    </source>
</evidence>
<name>A0ABY7BKV1_9FIRM</name>
<dbReference type="InterPro" id="IPR013196">
    <property type="entry name" value="HTH_11"/>
</dbReference>
<dbReference type="InterPro" id="IPR011006">
    <property type="entry name" value="CheY-like_superfamily"/>
</dbReference>
<dbReference type="Gene3D" id="3.40.50.2300">
    <property type="match status" value="1"/>
</dbReference>
<dbReference type="PIRSF" id="PIRSF006171">
    <property type="entry name" value="RR_citrat_malat"/>
    <property type="match status" value="1"/>
</dbReference>
<dbReference type="InterPro" id="IPR051271">
    <property type="entry name" value="2C-system_Tx_regulators"/>
</dbReference>
<dbReference type="SMART" id="SM00448">
    <property type="entry name" value="REC"/>
    <property type="match status" value="1"/>
</dbReference>
<keyword evidence="6 9" id="KW-0238">DNA-binding</keyword>
<evidence type="ECO:0000256" key="5">
    <source>
        <dbReference type="ARBA" id="ARBA00023015"/>
    </source>
</evidence>
<dbReference type="Pfam" id="PF08279">
    <property type="entry name" value="HTH_11"/>
    <property type="match status" value="1"/>
</dbReference>
<evidence type="ECO:0000256" key="6">
    <source>
        <dbReference type="ARBA" id="ARBA00023125"/>
    </source>
</evidence>
<dbReference type="SUPFAM" id="SSF52172">
    <property type="entry name" value="CheY-like"/>
    <property type="match status" value="1"/>
</dbReference>
<dbReference type="InterPro" id="IPR001789">
    <property type="entry name" value="Sig_transdc_resp-reg_receiver"/>
</dbReference>
<dbReference type="InterPro" id="IPR036388">
    <property type="entry name" value="WH-like_DNA-bd_sf"/>
</dbReference>
<dbReference type="Pfam" id="PF00072">
    <property type="entry name" value="Response_reg"/>
    <property type="match status" value="1"/>
</dbReference>
<dbReference type="CDD" id="cd19925">
    <property type="entry name" value="REC_citrate_TCS"/>
    <property type="match status" value="1"/>
</dbReference>
<dbReference type="PANTHER" id="PTHR45526:SF1">
    <property type="entry name" value="TRANSCRIPTIONAL REGULATORY PROTEIN DCUR-RELATED"/>
    <property type="match status" value="1"/>
</dbReference>
<evidence type="ECO:0000256" key="8">
    <source>
        <dbReference type="ARBA" id="ARBA00023163"/>
    </source>
</evidence>
<feature type="domain" description="Response regulatory" evidence="11">
    <location>
        <begin position="3"/>
        <end position="119"/>
    </location>
</feature>
<sequence length="221" mass="25697">MINVLIVEDDPMVAMVNKKYVDMLEGFAVVGIARNAEEAKEYLKKRKVDLLLLDVYMPNENGIEILKQIRKDGYKLDVIMVTADNHNKDIEEALRYGVVDYLIKPFEFSRLKAALFNYLYRCEKIKSGNNLTQEELDFLLRPGNVQYNEKKGFDRRTMEKIIEVLKAYGRPVSSEEIAKNLNISRVTAKKYLDYMEEQGMVKSKMQYGGAGRPVTLYYYIF</sequence>
<proteinExistence type="predicted"/>
<evidence type="ECO:0000259" key="11">
    <source>
        <dbReference type="PROSITE" id="PS50110"/>
    </source>
</evidence>
<keyword evidence="5 9" id="KW-0805">Transcription regulation</keyword>
<evidence type="ECO:0000256" key="10">
    <source>
        <dbReference type="PROSITE-ProRule" id="PRU00169"/>
    </source>
</evidence>
<feature type="modified residue" description="4-aspartylphosphate" evidence="10">
    <location>
        <position position="54"/>
    </location>
</feature>
<evidence type="ECO:0000256" key="7">
    <source>
        <dbReference type="ARBA" id="ARBA00023159"/>
    </source>
</evidence>
<gene>
    <name evidence="12" type="ORF">OTJ99_000713</name>
</gene>
<protein>
    <recommendedName>
        <fullName evidence="9">Transcriptional regulatory protein</fullName>
    </recommendedName>
</protein>
<keyword evidence="4 9" id="KW-0902">Two-component regulatory system</keyword>
<organism evidence="12 13">
    <name type="scientific">Caldicellulosiruptor naganoensis</name>
    <dbReference type="NCBI Taxonomy" id="29324"/>
    <lineage>
        <taxon>Bacteria</taxon>
        <taxon>Bacillati</taxon>
        <taxon>Bacillota</taxon>
        <taxon>Bacillota incertae sedis</taxon>
        <taxon>Caldicellulosiruptorales</taxon>
        <taxon>Caldicellulosiruptoraceae</taxon>
        <taxon>Caldicellulosiruptor</taxon>
    </lineage>
</organism>
<dbReference type="PROSITE" id="PS50110">
    <property type="entry name" value="RESPONSE_REGULATORY"/>
    <property type="match status" value="1"/>
</dbReference>
<dbReference type="Proteomes" id="UP001164745">
    <property type="component" value="Chromosome"/>
</dbReference>
<reference evidence="12" key="1">
    <citation type="submission" date="2022-12" db="EMBL/GenBank/DDBJ databases">
        <authorList>
            <person name="Bing R.G."/>
            <person name="Willard D.J."/>
            <person name="Manesh M.J.H."/>
            <person name="Laemthong T."/>
            <person name="Crosby J.R."/>
            <person name="Kelly R.M."/>
        </authorList>
    </citation>
    <scope>NUCLEOTIDE SEQUENCE</scope>
    <source>
        <strain evidence="12">DSM 8991</strain>
    </source>
</reference>
<evidence type="ECO:0000313" key="12">
    <source>
        <dbReference type="EMBL" id="WAM32196.1"/>
    </source>
</evidence>
<dbReference type="InterPro" id="IPR024187">
    <property type="entry name" value="Sig_transdc_resp-reg_cit/mal"/>
</dbReference>